<evidence type="ECO:0000313" key="2">
    <source>
        <dbReference type="Proteomes" id="UP000589626"/>
    </source>
</evidence>
<proteinExistence type="predicted"/>
<keyword evidence="2" id="KW-1185">Reference proteome</keyword>
<accession>A0A7W4VX64</accession>
<dbReference type="EMBL" id="JACHWR010000002">
    <property type="protein sequence ID" value="MBB3043431.1"/>
    <property type="molecule type" value="Genomic_DNA"/>
</dbReference>
<comment type="caution">
    <text evidence="1">The sequence shown here is derived from an EMBL/GenBank/DDBJ whole genome shotgun (WGS) entry which is preliminary data.</text>
</comment>
<evidence type="ECO:0000313" key="1">
    <source>
        <dbReference type="EMBL" id="MBB3043431.1"/>
    </source>
</evidence>
<organism evidence="1 2">
    <name type="scientific">Nocardioides soli</name>
    <dbReference type="NCBI Taxonomy" id="1036020"/>
    <lineage>
        <taxon>Bacteria</taxon>
        <taxon>Bacillati</taxon>
        <taxon>Actinomycetota</taxon>
        <taxon>Actinomycetes</taxon>
        <taxon>Propionibacteriales</taxon>
        <taxon>Nocardioidaceae</taxon>
        <taxon>Nocardioides</taxon>
    </lineage>
</organism>
<reference evidence="1 2" key="1">
    <citation type="submission" date="2020-08" db="EMBL/GenBank/DDBJ databases">
        <title>Sequencing the genomes of 1000 actinobacteria strains.</title>
        <authorList>
            <person name="Klenk H.-P."/>
        </authorList>
    </citation>
    <scope>NUCLEOTIDE SEQUENCE [LARGE SCALE GENOMIC DNA]</scope>
    <source>
        <strain evidence="1 2">DSM 105498</strain>
    </source>
</reference>
<dbReference type="AlphaFoldDB" id="A0A7W4VX64"/>
<dbReference type="Proteomes" id="UP000589626">
    <property type="component" value="Unassembled WGS sequence"/>
</dbReference>
<sequence length="54" mass="5323">MSGAGPDGVLGAGFSADRDHRVTLPAQGYGIAPLGSEQLWHELAAGPVAVAPGP</sequence>
<gene>
    <name evidence="1" type="ORF">FHU40_003249</name>
</gene>
<name>A0A7W4VX64_9ACTN</name>
<protein>
    <submittedName>
        <fullName evidence="1">Uncharacterized protein</fullName>
    </submittedName>
</protein>